<keyword evidence="4" id="KW-1185">Reference proteome</keyword>
<dbReference type="EMBL" id="SMMG02000003">
    <property type="protein sequence ID" value="KAA3479886.1"/>
    <property type="molecule type" value="Genomic_DNA"/>
</dbReference>
<dbReference type="GO" id="GO:0005737">
    <property type="term" value="C:cytoplasm"/>
    <property type="evidence" value="ECO:0007669"/>
    <property type="project" value="TreeGrafter"/>
</dbReference>
<accession>A0A5B6WF07</accession>
<dbReference type="Proteomes" id="UP000325315">
    <property type="component" value="Unassembled WGS sequence"/>
</dbReference>
<evidence type="ECO:0000256" key="2">
    <source>
        <dbReference type="SAM" id="MobiDB-lite"/>
    </source>
</evidence>
<gene>
    <name evidence="3" type="ORF">EPI10_020363</name>
</gene>
<feature type="repeat" description="TPR" evidence="1">
    <location>
        <begin position="230"/>
        <end position="263"/>
    </location>
</feature>
<comment type="caution">
    <text evidence="3">The sequence shown here is derived from an EMBL/GenBank/DDBJ whole genome shotgun (WGS) entry which is preliminary data.</text>
</comment>
<dbReference type="InterPro" id="IPR044534">
    <property type="entry name" value="TTL1-4"/>
</dbReference>
<dbReference type="Gene3D" id="1.25.40.10">
    <property type="entry name" value="Tetratricopeptide repeat domain"/>
    <property type="match status" value="1"/>
</dbReference>
<dbReference type="PROSITE" id="PS50005">
    <property type="entry name" value="TPR"/>
    <property type="match status" value="1"/>
</dbReference>
<evidence type="ECO:0000313" key="4">
    <source>
        <dbReference type="Proteomes" id="UP000325315"/>
    </source>
</evidence>
<name>A0A5B6WF07_9ROSI</name>
<evidence type="ECO:0000256" key="1">
    <source>
        <dbReference type="PROSITE-ProRule" id="PRU00339"/>
    </source>
</evidence>
<evidence type="ECO:0000313" key="3">
    <source>
        <dbReference type="EMBL" id="KAA3479886.1"/>
    </source>
</evidence>
<proteinExistence type="predicted"/>
<protein>
    <submittedName>
        <fullName evidence="3">TPR repeat-containing thioredoxin TTL4-like</fullName>
    </submittedName>
</protein>
<dbReference type="PANTHER" id="PTHR46050:SF7">
    <property type="entry name" value="TETRATRICOPEPTIDE REPEAT (TPR)-LIKE SUPERFAMILY PROTEIN"/>
    <property type="match status" value="1"/>
</dbReference>
<organism evidence="3 4">
    <name type="scientific">Gossypium australe</name>
    <dbReference type="NCBI Taxonomy" id="47621"/>
    <lineage>
        <taxon>Eukaryota</taxon>
        <taxon>Viridiplantae</taxon>
        <taxon>Streptophyta</taxon>
        <taxon>Embryophyta</taxon>
        <taxon>Tracheophyta</taxon>
        <taxon>Spermatophyta</taxon>
        <taxon>Magnoliopsida</taxon>
        <taxon>eudicotyledons</taxon>
        <taxon>Gunneridae</taxon>
        <taxon>Pentapetalae</taxon>
        <taxon>rosids</taxon>
        <taxon>malvids</taxon>
        <taxon>Malvales</taxon>
        <taxon>Malvaceae</taxon>
        <taxon>Malvoideae</taxon>
        <taxon>Gossypium</taxon>
    </lineage>
</organism>
<feature type="region of interest" description="Disordered" evidence="2">
    <location>
        <begin position="46"/>
        <end position="121"/>
    </location>
</feature>
<dbReference type="Pfam" id="PF13176">
    <property type="entry name" value="TPR_7"/>
    <property type="match status" value="1"/>
</dbReference>
<dbReference type="InterPro" id="IPR011990">
    <property type="entry name" value="TPR-like_helical_dom_sf"/>
</dbReference>
<dbReference type="SUPFAM" id="SSF48452">
    <property type="entry name" value="TPR-like"/>
    <property type="match status" value="2"/>
</dbReference>
<reference evidence="4" key="1">
    <citation type="journal article" date="2019" name="Plant Biotechnol. J.">
        <title>Genome sequencing of the Australian wild diploid species Gossypium australe highlights disease resistance and delayed gland morphogenesis.</title>
        <authorList>
            <person name="Cai Y."/>
            <person name="Cai X."/>
            <person name="Wang Q."/>
            <person name="Wang P."/>
            <person name="Zhang Y."/>
            <person name="Cai C."/>
            <person name="Xu Y."/>
            <person name="Wang K."/>
            <person name="Zhou Z."/>
            <person name="Wang C."/>
            <person name="Geng S."/>
            <person name="Li B."/>
            <person name="Dong Q."/>
            <person name="Hou Y."/>
            <person name="Wang H."/>
            <person name="Ai P."/>
            <person name="Liu Z."/>
            <person name="Yi F."/>
            <person name="Sun M."/>
            <person name="An G."/>
            <person name="Cheng J."/>
            <person name="Zhang Y."/>
            <person name="Shi Q."/>
            <person name="Xie Y."/>
            <person name="Shi X."/>
            <person name="Chang Y."/>
            <person name="Huang F."/>
            <person name="Chen Y."/>
            <person name="Hong S."/>
            <person name="Mi L."/>
            <person name="Sun Q."/>
            <person name="Zhang L."/>
            <person name="Zhou B."/>
            <person name="Peng R."/>
            <person name="Zhang X."/>
            <person name="Liu F."/>
        </authorList>
    </citation>
    <scope>NUCLEOTIDE SEQUENCE [LARGE SCALE GENOMIC DNA]</scope>
    <source>
        <strain evidence="4">cv. PA1801</strain>
    </source>
</reference>
<sequence>MEEFSPERRSGCGILNAVFGKRNFWPRRTTSTGSLHIINNNNNVINDKTAASSNTKRRRSGSDETEFFGPEAPPSKPSVKSVPNHPKPHQQNLVQKPVVEPSRATTTATQGYGNGNLGRKVPKETISISGELESMIVDHQKTKGNSNLLRASSSNMMIYGNLGNLRQPAAGGNTTTNSYNVAKDNVSTPNGKYPNTVMGNVVKTPVEEKRKEEQQQPASLCRALSTRMDPEQLKFMGNEDYKNGRFGEALALYEAAIAIDPNKASYRSNKSAALAALGRVLEAVFECREAIKIEPHYHRAHHRLANLYLRLGDVEKAIYHYKHAGLEADQDDIAKARTVQTHLNKCTEAKRRRDWNSLLKESDSAINDGADSAPQIFALKAEALLKLHRHQDADKTLLGGPIFNFDDLNKYFGPIGNANLLVVRAQVDMAAGRLVFNEALGAIQRAVKLDPNNKEANTVMRKVRAVAAARSNGNEHFKASKFLEACLAYVEGLEHDPHNAVLLCNRAACWSKLGHLEKAIDDCTHALNLCPAYTKARLRRADCNFKMKKWEASIQDYTILVRETPDNEEVKKGLSQAQMQLNKQNGEVV</sequence>
<dbReference type="Pfam" id="PF13414">
    <property type="entry name" value="TPR_11"/>
    <property type="match status" value="1"/>
</dbReference>
<dbReference type="AlphaFoldDB" id="A0A5B6WF07"/>
<dbReference type="PANTHER" id="PTHR46050">
    <property type="entry name" value="TPR REPEAT-CONTAINING THIOREDOXIN"/>
    <property type="match status" value="1"/>
</dbReference>
<dbReference type="InterPro" id="IPR019734">
    <property type="entry name" value="TPR_rpt"/>
</dbReference>
<dbReference type="OrthoDB" id="2335338at2759"/>
<dbReference type="SMART" id="SM00028">
    <property type="entry name" value="TPR"/>
    <property type="match status" value="7"/>
</dbReference>
<keyword evidence="1" id="KW-0802">TPR repeat</keyword>